<organism evidence="2 3">
    <name type="scientific">Triticum urartu</name>
    <name type="common">Red wild einkorn</name>
    <name type="synonym">Crithodium urartu</name>
    <dbReference type="NCBI Taxonomy" id="4572"/>
    <lineage>
        <taxon>Eukaryota</taxon>
        <taxon>Viridiplantae</taxon>
        <taxon>Streptophyta</taxon>
        <taxon>Embryophyta</taxon>
        <taxon>Tracheophyta</taxon>
        <taxon>Spermatophyta</taxon>
        <taxon>Magnoliopsida</taxon>
        <taxon>Liliopsida</taxon>
        <taxon>Poales</taxon>
        <taxon>Poaceae</taxon>
        <taxon>BOP clade</taxon>
        <taxon>Pooideae</taxon>
        <taxon>Triticodae</taxon>
        <taxon>Triticeae</taxon>
        <taxon>Triticinae</taxon>
        <taxon>Triticum</taxon>
    </lineage>
</organism>
<dbReference type="PANTHER" id="PTHR33326:SF58">
    <property type="match status" value="1"/>
</dbReference>
<evidence type="ECO:0000313" key="2">
    <source>
        <dbReference type="EnsemblPlants" id="TuG1812G0400003238.01.T01"/>
    </source>
</evidence>
<evidence type="ECO:0000259" key="1">
    <source>
        <dbReference type="Pfam" id="PF12274"/>
    </source>
</evidence>
<protein>
    <recommendedName>
        <fullName evidence="1">DUF3615 domain-containing protein</fullName>
    </recommendedName>
</protein>
<reference evidence="3" key="1">
    <citation type="journal article" date="2013" name="Nature">
        <title>Draft genome of the wheat A-genome progenitor Triticum urartu.</title>
        <authorList>
            <person name="Ling H.Q."/>
            <person name="Zhao S."/>
            <person name="Liu D."/>
            <person name="Wang J."/>
            <person name="Sun H."/>
            <person name="Zhang C."/>
            <person name="Fan H."/>
            <person name="Li D."/>
            <person name="Dong L."/>
            <person name="Tao Y."/>
            <person name="Gao C."/>
            <person name="Wu H."/>
            <person name="Li Y."/>
            <person name="Cui Y."/>
            <person name="Guo X."/>
            <person name="Zheng S."/>
            <person name="Wang B."/>
            <person name="Yu K."/>
            <person name="Liang Q."/>
            <person name="Yang W."/>
            <person name="Lou X."/>
            <person name="Chen J."/>
            <person name="Feng M."/>
            <person name="Jian J."/>
            <person name="Zhang X."/>
            <person name="Luo G."/>
            <person name="Jiang Y."/>
            <person name="Liu J."/>
            <person name="Wang Z."/>
            <person name="Sha Y."/>
            <person name="Zhang B."/>
            <person name="Wu H."/>
            <person name="Tang D."/>
            <person name="Shen Q."/>
            <person name="Xue P."/>
            <person name="Zou S."/>
            <person name="Wang X."/>
            <person name="Liu X."/>
            <person name="Wang F."/>
            <person name="Yang Y."/>
            <person name="An X."/>
            <person name="Dong Z."/>
            <person name="Zhang K."/>
            <person name="Zhang X."/>
            <person name="Luo M.C."/>
            <person name="Dvorak J."/>
            <person name="Tong Y."/>
            <person name="Wang J."/>
            <person name="Yang H."/>
            <person name="Li Z."/>
            <person name="Wang D."/>
            <person name="Zhang A."/>
            <person name="Wang J."/>
        </authorList>
    </citation>
    <scope>NUCLEOTIDE SEQUENCE</scope>
    <source>
        <strain evidence="3">cv. G1812</strain>
    </source>
</reference>
<reference evidence="2" key="3">
    <citation type="submission" date="2022-06" db="UniProtKB">
        <authorList>
            <consortium name="EnsemblPlants"/>
        </authorList>
    </citation>
    <scope>IDENTIFICATION</scope>
</reference>
<dbReference type="Proteomes" id="UP000015106">
    <property type="component" value="Chromosome 4"/>
</dbReference>
<dbReference type="InterPro" id="IPR022059">
    <property type="entry name" value="DUF3615"/>
</dbReference>
<reference evidence="2" key="2">
    <citation type="submission" date="2018-03" db="EMBL/GenBank/DDBJ databases">
        <title>The Triticum urartu genome reveals the dynamic nature of wheat genome evolution.</title>
        <authorList>
            <person name="Ling H."/>
            <person name="Ma B."/>
            <person name="Shi X."/>
            <person name="Liu H."/>
            <person name="Dong L."/>
            <person name="Sun H."/>
            <person name="Cao Y."/>
            <person name="Gao Q."/>
            <person name="Zheng S."/>
            <person name="Li Y."/>
            <person name="Yu Y."/>
            <person name="Du H."/>
            <person name="Qi M."/>
            <person name="Li Y."/>
            <person name="Yu H."/>
            <person name="Cui Y."/>
            <person name="Wang N."/>
            <person name="Chen C."/>
            <person name="Wu H."/>
            <person name="Zhao Y."/>
            <person name="Zhang J."/>
            <person name="Li Y."/>
            <person name="Zhou W."/>
            <person name="Zhang B."/>
            <person name="Hu W."/>
            <person name="Eijk M."/>
            <person name="Tang J."/>
            <person name="Witsenboer H."/>
            <person name="Zhao S."/>
            <person name="Li Z."/>
            <person name="Zhang A."/>
            <person name="Wang D."/>
            <person name="Liang C."/>
        </authorList>
    </citation>
    <scope>NUCLEOTIDE SEQUENCE [LARGE SCALE GENOMIC DNA]</scope>
    <source>
        <strain evidence="2">cv. G1812</strain>
    </source>
</reference>
<feature type="domain" description="DUF3615" evidence="1">
    <location>
        <begin position="103"/>
        <end position="192"/>
    </location>
</feature>
<dbReference type="Gramene" id="TuG1812G0400003238.01.T01">
    <property type="protein sequence ID" value="TuG1812G0400003238.01.T01"/>
    <property type="gene ID" value="TuG1812G0400003238.01"/>
</dbReference>
<dbReference type="Pfam" id="PF12274">
    <property type="entry name" value="DUF3615"/>
    <property type="match status" value="1"/>
</dbReference>
<dbReference type="PANTHER" id="PTHR33326">
    <property type="entry name" value="OS05G0543800 PROTEIN"/>
    <property type="match status" value="1"/>
</dbReference>
<dbReference type="EnsemblPlants" id="TuG1812G0400003238.01.T01">
    <property type="protein sequence ID" value="TuG1812G0400003238.01.T01"/>
    <property type="gene ID" value="TuG1812G0400003238.01"/>
</dbReference>
<evidence type="ECO:0000313" key="3">
    <source>
        <dbReference type="Proteomes" id="UP000015106"/>
    </source>
</evidence>
<name>A0A8R7UBI1_TRIUA</name>
<keyword evidence="3" id="KW-1185">Reference proteome</keyword>
<dbReference type="AlphaFoldDB" id="A0A8R7UBI1"/>
<sequence>MSRQSTPPVFARNPSGWHIQFFIRIDVAGSFHTYPRLGGPFQSLQEAENAIVSHLDDLRSPIMCTDGLSHAEIGVRHELYWLDGTRKNSSKGNPDRRNISLLVQALLDKYNEDRKSYSDLAYELDAVVIFREFYMGEMGCLNMYYHLNFTTKTKRADDFHGDINNLFFAEVTQIEGENEEYVLNCIRMVKPSDN</sequence>
<accession>A0A8R7UBI1</accession>
<proteinExistence type="predicted"/>